<evidence type="ECO:0000256" key="5">
    <source>
        <dbReference type="ARBA" id="ARBA00022723"/>
    </source>
</evidence>
<feature type="binding site" evidence="9">
    <location>
        <position position="65"/>
    </location>
    <ligand>
        <name>Zn(2+)</name>
        <dbReference type="ChEBI" id="CHEBI:29105"/>
        <label>2</label>
        <note>catalytic</note>
    </ligand>
</feature>
<dbReference type="EMBL" id="BATA01000018">
    <property type="protein sequence ID" value="GAD52265.1"/>
    <property type="molecule type" value="Genomic_DNA"/>
</dbReference>
<dbReference type="RefSeq" id="WP_021779986.1">
    <property type="nucleotide sequence ID" value="NZ_BATA01000018.1"/>
</dbReference>
<comment type="subunit">
    <text evidence="2 9">Homodimer.</text>
</comment>
<name>U2YTC8_9EURY</name>
<dbReference type="Pfam" id="PF00753">
    <property type="entry name" value="Lactamase_B"/>
    <property type="match status" value="1"/>
</dbReference>
<evidence type="ECO:0000313" key="12">
    <source>
        <dbReference type="Proteomes" id="UP000016986"/>
    </source>
</evidence>
<evidence type="ECO:0000256" key="2">
    <source>
        <dbReference type="ARBA" id="ARBA00011738"/>
    </source>
</evidence>
<keyword evidence="5 9" id="KW-0479">Metal-binding</keyword>
<evidence type="ECO:0000256" key="9">
    <source>
        <dbReference type="HAMAP-Rule" id="MF_01818"/>
    </source>
</evidence>
<dbReference type="GO" id="GO:0008270">
    <property type="term" value="F:zinc ion binding"/>
    <property type="evidence" value="ECO:0007669"/>
    <property type="project" value="UniProtKB-UniRule"/>
</dbReference>
<dbReference type="PANTHER" id="PTHR46018:SF2">
    <property type="entry name" value="ZINC PHOSPHODIESTERASE ELAC PROTEIN 1"/>
    <property type="match status" value="1"/>
</dbReference>
<dbReference type="NCBIfam" id="TIGR02651">
    <property type="entry name" value="RNase_Z"/>
    <property type="match status" value="1"/>
</dbReference>
<dbReference type="Proteomes" id="UP000016986">
    <property type="component" value="Unassembled WGS sequence"/>
</dbReference>
<feature type="active site" description="Proton acceptor" evidence="9">
    <location>
        <position position="65"/>
    </location>
</feature>
<dbReference type="InterPro" id="IPR001279">
    <property type="entry name" value="Metallo-B-lactamas"/>
</dbReference>
<dbReference type="AlphaFoldDB" id="U2YTC8"/>
<comment type="function">
    <text evidence="9">Zinc phosphodiesterase, which displays some tRNA 3'-processing endonuclease activity. Probably involved in tRNA maturation, by removing a 3'-trailer from precursor tRNA.</text>
</comment>
<dbReference type="OrthoDB" id="85118at2157"/>
<keyword evidence="6 9" id="KW-0255">Endonuclease</keyword>
<dbReference type="FunFam" id="3.60.15.10:FF:000002">
    <property type="entry name" value="Ribonuclease Z"/>
    <property type="match status" value="1"/>
</dbReference>
<dbReference type="SUPFAM" id="SSF56281">
    <property type="entry name" value="Metallo-hydrolase/oxidoreductase"/>
    <property type="match status" value="1"/>
</dbReference>
<feature type="domain" description="Metallo-beta-lactamase" evidence="10">
    <location>
        <begin position="26"/>
        <end position="242"/>
    </location>
</feature>
<dbReference type="InterPro" id="IPR036866">
    <property type="entry name" value="RibonucZ/Hydroxyglut_hydro"/>
</dbReference>
<feature type="binding site" evidence="9">
    <location>
        <position position="63"/>
    </location>
    <ligand>
        <name>Zn(2+)</name>
        <dbReference type="ChEBI" id="CHEBI:29105"/>
        <label>1</label>
        <note>catalytic</note>
    </ligand>
</feature>
<comment type="similarity">
    <text evidence="9">Belongs to the RNase Z family.</text>
</comment>
<feature type="binding site" evidence="9">
    <location>
        <position position="61"/>
    </location>
    <ligand>
        <name>Zn(2+)</name>
        <dbReference type="ChEBI" id="CHEBI:29105"/>
        <label>1</label>
        <note>catalytic</note>
    </ligand>
</feature>
<evidence type="ECO:0000256" key="7">
    <source>
        <dbReference type="ARBA" id="ARBA00022801"/>
    </source>
</evidence>
<dbReference type="PANTHER" id="PTHR46018">
    <property type="entry name" value="ZINC PHOSPHODIESTERASE ELAC PROTEIN 1"/>
    <property type="match status" value="1"/>
</dbReference>
<evidence type="ECO:0000256" key="4">
    <source>
        <dbReference type="ARBA" id="ARBA00022722"/>
    </source>
</evidence>
<dbReference type="CDD" id="cd07717">
    <property type="entry name" value="RNaseZ_ZiPD-like_MBL-fold"/>
    <property type="match status" value="1"/>
</dbReference>
<evidence type="ECO:0000259" key="10">
    <source>
        <dbReference type="Pfam" id="PF00753"/>
    </source>
</evidence>
<dbReference type="InterPro" id="IPR013471">
    <property type="entry name" value="RNase_Z/BN"/>
</dbReference>
<feature type="binding site" evidence="9">
    <location>
        <position position="210"/>
    </location>
    <ligand>
        <name>Zn(2+)</name>
        <dbReference type="ChEBI" id="CHEBI:29105"/>
        <label>2</label>
        <note>catalytic</note>
    </ligand>
</feature>
<comment type="cofactor">
    <cofactor evidence="9">
        <name>Zn(2+)</name>
        <dbReference type="ChEBI" id="CHEBI:29105"/>
    </cofactor>
    <text evidence="9">Binds 2 Zn(2+) ions.</text>
</comment>
<keyword evidence="4 9" id="KW-0540">Nuclease</keyword>
<feature type="binding site" evidence="9">
    <location>
        <position position="268"/>
    </location>
    <ligand>
        <name>Zn(2+)</name>
        <dbReference type="ChEBI" id="CHEBI:29105"/>
        <label>2</label>
        <note>catalytic</note>
    </ligand>
</feature>
<reference evidence="11 12" key="1">
    <citation type="submission" date="2013-09" db="EMBL/GenBank/DDBJ databases">
        <title>Whole genome sequencing of Halarchaeum acidiphilum strain MH1-52-1.</title>
        <authorList>
            <person name="Shimane Y."/>
            <person name="Minegishi H."/>
            <person name="Nishi S."/>
            <person name="Echigo A."/>
            <person name="Shuto A."/>
            <person name="Konishi M."/>
            <person name="Ito T."/>
            <person name="Ohkuma M."/>
            <person name="Ohta Y."/>
            <person name="Nagano Y."/>
            <person name="Tsubouchi T."/>
            <person name="Mori K."/>
            <person name="Usui K."/>
            <person name="Kamekura M."/>
            <person name="Usami R."/>
            <person name="Takaki Y."/>
            <person name="Hatada Y."/>
        </authorList>
    </citation>
    <scope>NUCLEOTIDE SEQUENCE [LARGE SCALE GENOMIC DNA]</scope>
    <source>
        <strain evidence="11 12">JCM 16109</strain>
    </source>
</reference>
<comment type="catalytic activity">
    <reaction evidence="1 9">
        <text>Endonucleolytic cleavage of RNA, removing extra 3' nucleotides from tRNA precursor, generating 3' termini of tRNAs. A 3'-hydroxy group is left at the tRNA terminus and a 5'-phosphoryl group is left at the trailer molecule.</text>
        <dbReference type="EC" id="3.1.26.11"/>
    </reaction>
</comment>
<keyword evidence="3 9" id="KW-0819">tRNA processing</keyword>
<organism evidence="11 12">
    <name type="scientific">Halarchaeum acidiphilum MH1-52-1</name>
    <dbReference type="NCBI Taxonomy" id="1261545"/>
    <lineage>
        <taxon>Archaea</taxon>
        <taxon>Methanobacteriati</taxon>
        <taxon>Methanobacteriota</taxon>
        <taxon>Stenosarchaea group</taxon>
        <taxon>Halobacteria</taxon>
        <taxon>Halobacteriales</taxon>
        <taxon>Halobacteriaceae</taxon>
    </lineage>
</organism>
<evidence type="ECO:0000313" key="11">
    <source>
        <dbReference type="EMBL" id="GAD52265.1"/>
    </source>
</evidence>
<evidence type="ECO:0000256" key="8">
    <source>
        <dbReference type="ARBA" id="ARBA00022833"/>
    </source>
</evidence>
<feature type="binding site" evidence="9">
    <location>
        <position position="139"/>
    </location>
    <ligand>
        <name>Zn(2+)</name>
        <dbReference type="ChEBI" id="CHEBI:29105"/>
        <label>1</label>
        <note>catalytic</note>
    </ligand>
</feature>
<dbReference type="Gene3D" id="3.60.15.10">
    <property type="entry name" value="Ribonuclease Z/Hydroxyacylglutathione hydrolase-like"/>
    <property type="match status" value="1"/>
</dbReference>
<protein>
    <recommendedName>
        <fullName evidence="9">Ribonuclease Z</fullName>
        <shortName evidence="9">RNase Z</shortName>
        <ecNumber evidence="9">3.1.26.11</ecNumber>
    </recommendedName>
    <alternativeName>
        <fullName evidence="9">tRNA 3 endonuclease</fullName>
    </alternativeName>
    <alternativeName>
        <fullName evidence="9">tRNase Z</fullName>
    </alternativeName>
</protein>
<accession>U2YTC8</accession>
<dbReference type="NCBIfam" id="NF000801">
    <property type="entry name" value="PRK00055.1-3"/>
    <property type="match status" value="1"/>
</dbReference>
<evidence type="ECO:0000256" key="6">
    <source>
        <dbReference type="ARBA" id="ARBA00022759"/>
    </source>
</evidence>
<keyword evidence="12" id="KW-1185">Reference proteome</keyword>
<evidence type="ECO:0000256" key="1">
    <source>
        <dbReference type="ARBA" id="ARBA00000402"/>
    </source>
</evidence>
<dbReference type="EC" id="3.1.26.11" evidence="9"/>
<feature type="binding site" evidence="9">
    <location>
        <position position="210"/>
    </location>
    <ligand>
        <name>Zn(2+)</name>
        <dbReference type="ChEBI" id="CHEBI:29105"/>
        <label>1</label>
        <note>catalytic</note>
    </ligand>
</feature>
<comment type="caution">
    <text evidence="11">The sequence shown here is derived from an EMBL/GenBank/DDBJ whole genome shotgun (WGS) entry which is preliminary data.</text>
</comment>
<keyword evidence="8 9" id="KW-0862">Zinc</keyword>
<evidence type="ECO:0000256" key="3">
    <source>
        <dbReference type="ARBA" id="ARBA00022694"/>
    </source>
</evidence>
<sequence>MTLSATFLGTSGAVPTVERNPSALHLRREGDAFLFDAGEGTQRQMMRYGTGFDVDAVFLTHVHGDHVLGLPGLVQTWDFNDRDRPLDVYTPRGTGDQIRDLVTAVGATPSFRLDVHEVAAGETVLDREAYGIETFRTEHRTRSVGYALVEDDRKGRFDRERAEELGVPVGPKFSKLHAGTPVELDDGTVVEPEQVVGDPRPGRTVVYTGDTRPIDAVATAAAGADLLVHDATFADDDAERARQTAHSTAGEAGRLAREAGVERLALTHISSRYGGNVGALKADAAAEHDGETLLAHDGLTIDVPYR</sequence>
<dbReference type="HAMAP" id="MF_01818">
    <property type="entry name" value="RNase_Z_BN"/>
    <property type="match status" value="1"/>
</dbReference>
<feature type="binding site" evidence="9">
    <location>
        <position position="66"/>
    </location>
    <ligand>
        <name>Zn(2+)</name>
        <dbReference type="ChEBI" id="CHEBI:29105"/>
        <label>2</label>
        <note>catalytic</note>
    </ligand>
</feature>
<dbReference type="GO" id="GO:0042781">
    <property type="term" value="F:3'-tRNA processing endoribonuclease activity"/>
    <property type="evidence" value="ECO:0007669"/>
    <property type="project" value="UniProtKB-UniRule"/>
</dbReference>
<dbReference type="GO" id="GO:0042802">
    <property type="term" value="F:identical protein binding"/>
    <property type="evidence" value="ECO:0007669"/>
    <property type="project" value="UniProtKB-ARBA"/>
</dbReference>
<keyword evidence="7 9" id="KW-0378">Hydrolase</keyword>
<gene>
    <name evidence="9" type="primary">rnz</name>
    <name evidence="11" type="ORF">MBEHAL_1025</name>
</gene>
<proteinExistence type="inferred from homology"/>
<dbReference type="eggNOG" id="arCOG00501">
    <property type="taxonomic scope" value="Archaea"/>
</dbReference>